<feature type="compositionally biased region" description="Polar residues" evidence="1">
    <location>
        <begin position="248"/>
        <end position="258"/>
    </location>
</feature>
<organism evidence="2 3">
    <name type="scientific">Trametes coccinea (strain BRFM310)</name>
    <name type="common">Pycnoporus coccineus</name>
    <dbReference type="NCBI Taxonomy" id="1353009"/>
    <lineage>
        <taxon>Eukaryota</taxon>
        <taxon>Fungi</taxon>
        <taxon>Dikarya</taxon>
        <taxon>Basidiomycota</taxon>
        <taxon>Agaricomycotina</taxon>
        <taxon>Agaricomycetes</taxon>
        <taxon>Polyporales</taxon>
        <taxon>Polyporaceae</taxon>
        <taxon>Trametes</taxon>
    </lineage>
</organism>
<keyword evidence="3" id="KW-1185">Reference proteome</keyword>
<feature type="compositionally biased region" description="Basic and acidic residues" evidence="1">
    <location>
        <begin position="138"/>
        <end position="148"/>
    </location>
</feature>
<protein>
    <submittedName>
        <fullName evidence="2">Uncharacterized protein</fullName>
    </submittedName>
</protein>
<dbReference type="Proteomes" id="UP000193067">
    <property type="component" value="Unassembled WGS sequence"/>
</dbReference>
<feature type="region of interest" description="Disordered" evidence="1">
    <location>
        <begin position="1"/>
        <end position="29"/>
    </location>
</feature>
<evidence type="ECO:0000313" key="3">
    <source>
        <dbReference type="Proteomes" id="UP000193067"/>
    </source>
</evidence>
<accession>A0A1Y2IGY2</accession>
<name>A0A1Y2IGY2_TRAC3</name>
<dbReference type="AlphaFoldDB" id="A0A1Y2IGY2"/>
<dbReference type="EMBL" id="KZ084123">
    <property type="protein sequence ID" value="OSC99893.1"/>
    <property type="molecule type" value="Genomic_DNA"/>
</dbReference>
<dbReference type="OrthoDB" id="2754802at2759"/>
<feature type="compositionally biased region" description="Low complexity" evidence="1">
    <location>
        <begin position="159"/>
        <end position="187"/>
    </location>
</feature>
<feature type="compositionally biased region" description="Polar residues" evidence="1">
    <location>
        <begin position="11"/>
        <end position="29"/>
    </location>
</feature>
<proteinExistence type="predicted"/>
<sequence length="264" mass="28980">MIRNRGGATDSAYQWQERSTPSQVGWTSGGNHVNNVIVIPDPPKGFPDVPLNVDHRYCTPPPIDPRYRDPPSVTEDDFPQSYERGSLPGGFQELTSQHVPLSPPGLTKRRPTPAPPGSKQNPYVVEDDEIARRHREARRQAVAEERNMARPSSGASYQSAHGGPRHASSSASHAGSSSRSTRSNASRRPPPPKLESTPRTPERYKKTAPDGFSPKTSSPLKQVAYKEPTPRNTPVPSRWYVPPRKHSTGSVTATTESSSDSDYD</sequence>
<evidence type="ECO:0000313" key="2">
    <source>
        <dbReference type="EMBL" id="OSC99893.1"/>
    </source>
</evidence>
<reference evidence="2 3" key="1">
    <citation type="journal article" date="2015" name="Biotechnol. Biofuels">
        <title>Enhanced degradation of softwood versus hardwood by the white-rot fungus Pycnoporus coccineus.</title>
        <authorList>
            <person name="Couturier M."/>
            <person name="Navarro D."/>
            <person name="Chevret D."/>
            <person name="Henrissat B."/>
            <person name="Piumi F."/>
            <person name="Ruiz-Duenas F.J."/>
            <person name="Martinez A.T."/>
            <person name="Grigoriev I.V."/>
            <person name="Riley R."/>
            <person name="Lipzen A."/>
            <person name="Berrin J.G."/>
            <person name="Master E.R."/>
            <person name="Rosso M.N."/>
        </authorList>
    </citation>
    <scope>NUCLEOTIDE SEQUENCE [LARGE SCALE GENOMIC DNA]</scope>
    <source>
        <strain evidence="2 3">BRFM310</strain>
    </source>
</reference>
<feature type="region of interest" description="Disordered" evidence="1">
    <location>
        <begin position="50"/>
        <end position="264"/>
    </location>
</feature>
<gene>
    <name evidence="2" type="ORF">PYCCODRAFT_1437867</name>
</gene>
<evidence type="ECO:0000256" key="1">
    <source>
        <dbReference type="SAM" id="MobiDB-lite"/>
    </source>
</evidence>